<dbReference type="FunFam" id="3.20.20.10:FF:000002">
    <property type="entry name" value="Alanine racemase"/>
    <property type="match status" value="1"/>
</dbReference>
<proteinExistence type="inferred from homology"/>
<dbReference type="InterPro" id="IPR020622">
    <property type="entry name" value="Ala_racemase_pyridoxalP-BS"/>
</dbReference>
<protein>
    <recommendedName>
        <fullName evidence="4">Alanine racemase</fullName>
        <ecNumber evidence="4">5.1.1.1</ecNumber>
    </recommendedName>
</protein>
<feature type="modified residue" description="N6-(pyridoxal phosphate)lysine" evidence="4 5">
    <location>
        <position position="57"/>
    </location>
</feature>
<dbReference type="SUPFAM" id="SSF50621">
    <property type="entry name" value="Alanine racemase C-terminal domain-like"/>
    <property type="match status" value="1"/>
</dbReference>
<dbReference type="AlphaFoldDB" id="A0A1B7W272"/>
<sequence>MLSRKRVPIFADNQEGDTYAWFSQRAWVEIDLGALSHNVQQLVKFLSPRTQLMAVVKADAYGHGAVTVAKTALEAGASWLGVATVPEGIQLREEGIKAPVLILGAINTPEQIQASANWQLQPTLCSPKQALEFSNTLENINNHSSLPVHIKLDTGMSRLGTNWQEAADFVQLVQGLPHLDIISIYSHLATADSADVTVMLEQHKRFEEAIVQIKAKGIKIPSLHLANSAATLTDSRLHYDMVRVGLAIYGVYPATHLQNQIKLQPVLQLKARVTQVKIIAAGTGVSYGHNYTASEEMRLAVVGIGYADGVPRHLSNQMQVLIRGQRVSQIGAITMDQIMLNVDSIPDLQEGEIVTLLGEQGQEQISVNDWANLLKTISWEILCGFKHRLPRVAVI</sequence>
<evidence type="ECO:0000256" key="3">
    <source>
        <dbReference type="ARBA" id="ARBA00023235"/>
    </source>
</evidence>
<evidence type="ECO:0000313" key="8">
    <source>
        <dbReference type="EMBL" id="OBQ27392.1"/>
    </source>
</evidence>
<organism evidence="8 9">
    <name type="scientific">Aphanizomenon flos-aquae LD13</name>
    <dbReference type="NCBI Taxonomy" id="1710894"/>
    <lineage>
        <taxon>Bacteria</taxon>
        <taxon>Bacillati</taxon>
        <taxon>Cyanobacteriota</taxon>
        <taxon>Cyanophyceae</taxon>
        <taxon>Nostocales</taxon>
        <taxon>Aphanizomenonaceae</taxon>
        <taxon>Aphanizomenon</taxon>
    </lineage>
</organism>
<evidence type="ECO:0000256" key="1">
    <source>
        <dbReference type="ARBA" id="ARBA00001933"/>
    </source>
</evidence>
<evidence type="ECO:0000259" key="7">
    <source>
        <dbReference type="SMART" id="SM01005"/>
    </source>
</evidence>
<name>A0A1B7W272_APHFL</name>
<evidence type="ECO:0000256" key="6">
    <source>
        <dbReference type="PIRSR" id="PIRSR600821-52"/>
    </source>
</evidence>
<comment type="similarity">
    <text evidence="4">Belongs to the alanine racemase family.</text>
</comment>
<dbReference type="PROSITE" id="PS00395">
    <property type="entry name" value="ALANINE_RACEMASE"/>
    <property type="match status" value="1"/>
</dbReference>
<evidence type="ECO:0000313" key="9">
    <source>
        <dbReference type="Proteomes" id="UP000092382"/>
    </source>
</evidence>
<keyword evidence="2 4" id="KW-0663">Pyridoxal phosphate</keyword>
<comment type="function">
    <text evidence="4">Catalyzes the interconversion of L-alanine and D-alanine. May also act on other amino acids.</text>
</comment>
<dbReference type="NCBIfam" id="TIGR00492">
    <property type="entry name" value="alr"/>
    <property type="match status" value="1"/>
</dbReference>
<dbReference type="InterPro" id="IPR001608">
    <property type="entry name" value="Ala_racemase_N"/>
</dbReference>
<dbReference type="CDD" id="cd00430">
    <property type="entry name" value="PLPDE_III_AR"/>
    <property type="match status" value="1"/>
</dbReference>
<comment type="caution">
    <text evidence="8">The sequence shown here is derived from an EMBL/GenBank/DDBJ whole genome shotgun (WGS) entry which is preliminary data.</text>
</comment>
<dbReference type="Proteomes" id="UP000092382">
    <property type="component" value="Unassembled WGS sequence"/>
</dbReference>
<dbReference type="InterPro" id="IPR011079">
    <property type="entry name" value="Ala_racemase_C"/>
</dbReference>
<gene>
    <name evidence="8" type="ORF">AN481_00260</name>
</gene>
<feature type="domain" description="Alanine racemase C-terminal" evidence="7">
    <location>
        <begin position="266"/>
        <end position="394"/>
    </location>
</feature>
<dbReference type="PANTHER" id="PTHR30511">
    <property type="entry name" value="ALANINE RACEMASE"/>
    <property type="match status" value="1"/>
</dbReference>
<feature type="active site" description="Proton acceptor; specific for L-alanine" evidence="4">
    <location>
        <position position="287"/>
    </location>
</feature>
<dbReference type="PATRIC" id="fig|1710894.3.peg.2221"/>
<dbReference type="GO" id="GO:0030632">
    <property type="term" value="P:D-alanine biosynthetic process"/>
    <property type="evidence" value="ECO:0007669"/>
    <property type="project" value="UniProtKB-UniRule"/>
</dbReference>
<dbReference type="GO" id="GO:0005829">
    <property type="term" value="C:cytosol"/>
    <property type="evidence" value="ECO:0007669"/>
    <property type="project" value="TreeGrafter"/>
</dbReference>
<dbReference type="EC" id="5.1.1.1" evidence="4"/>
<keyword evidence="3 4" id="KW-0413">Isomerase</keyword>
<feature type="binding site" evidence="4 6">
    <location>
        <position position="335"/>
    </location>
    <ligand>
        <name>substrate</name>
    </ligand>
</feature>
<dbReference type="Pfam" id="PF01168">
    <property type="entry name" value="Ala_racemase_N"/>
    <property type="match status" value="1"/>
</dbReference>
<reference evidence="8 9" key="1">
    <citation type="submission" date="2015-09" db="EMBL/GenBank/DDBJ databases">
        <title>Whole genome shotgun sequence assembly of Aphanizomenon flos-aquae UKL13.</title>
        <authorList>
            <person name="Driscoll C."/>
        </authorList>
    </citation>
    <scope>NUCLEOTIDE SEQUENCE [LARGE SCALE GENOMIC DNA]</scope>
    <source>
        <strain evidence="8">MDT13</strain>
    </source>
</reference>
<dbReference type="GO" id="GO:0030170">
    <property type="term" value="F:pyridoxal phosphate binding"/>
    <property type="evidence" value="ECO:0007669"/>
    <property type="project" value="UniProtKB-UniRule"/>
</dbReference>
<dbReference type="SMART" id="SM01005">
    <property type="entry name" value="Ala_racemase_C"/>
    <property type="match status" value="1"/>
</dbReference>
<dbReference type="GO" id="GO:0008784">
    <property type="term" value="F:alanine racemase activity"/>
    <property type="evidence" value="ECO:0007669"/>
    <property type="project" value="UniProtKB-UniRule"/>
</dbReference>
<dbReference type="PRINTS" id="PR00992">
    <property type="entry name" value="ALARACEMASE"/>
</dbReference>
<comment type="pathway">
    <text evidence="4">Amino-acid biosynthesis; D-alanine biosynthesis; D-alanine from L-alanine: step 1/1.</text>
</comment>
<dbReference type="InterPro" id="IPR009006">
    <property type="entry name" value="Ala_racemase/Decarboxylase_C"/>
</dbReference>
<accession>A0A1B7W272</accession>
<comment type="catalytic activity">
    <reaction evidence="4">
        <text>L-alanine = D-alanine</text>
        <dbReference type="Rhea" id="RHEA:20249"/>
        <dbReference type="ChEBI" id="CHEBI:57416"/>
        <dbReference type="ChEBI" id="CHEBI:57972"/>
        <dbReference type="EC" id="5.1.1.1"/>
    </reaction>
</comment>
<feature type="active site" description="Proton acceptor; specific for D-alanine" evidence="4">
    <location>
        <position position="57"/>
    </location>
</feature>
<evidence type="ECO:0000256" key="2">
    <source>
        <dbReference type="ARBA" id="ARBA00022898"/>
    </source>
</evidence>
<dbReference type="Gene3D" id="2.40.37.10">
    <property type="entry name" value="Lyase, Ornithine Decarboxylase, Chain A, domain 1"/>
    <property type="match status" value="1"/>
</dbReference>
<dbReference type="EMBL" id="LJOY01000001">
    <property type="protein sequence ID" value="OBQ27392.1"/>
    <property type="molecule type" value="Genomic_DNA"/>
</dbReference>
<dbReference type="InterPro" id="IPR000821">
    <property type="entry name" value="Ala_racemase"/>
</dbReference>
<dbReference type="InterPro" id="IPR029066">
    <property type="entry name" value="PLP-binding_barrel"/>
</dbReference>
<dbReference type="STRING" id="1803587.GCA_001593825_02322"/>
<dbReference type="Gene3D" id="3.20.20.10">
    <property type="entry name" value="Alanine racemase"/>
    <property type="match status" value="1"/>
</dbReference>
<comment type="cofactor">
    <cofactor evidence="1 4 5">
        <name>pyridoxal 5'-phosphate</name>
        <dbReference type="ChEBI" id="CHEBI:597326"/>
    </cofactor>
</comment>
<dbReference type="Pfam" id="PF00842">
    <property type="entry name" value="Ala_racemase_C"/>
    <property type="match status" value="1"/>
</dbReference>
<dbReference type="SUPFAM" id="SSF51419">
    <property type="entry name" value="PLP-binding barrel"/>
    <property type="match status" value="1"/>
</dbReference>
<evidence type="ECO:0000256" key="4">
    <source>
        <dbReference type="HAMAP-Rule" id="MF_01201"/>
    </source>
</evidence>
<dbReference type="UniPathway" id="UPA00042">
    <property type="reaction ID" value="UER00497"/>
</dbReference>
<dbReference type="PANTHER" id="PTHR30511:SF0">
    <property type="entry name" value="ALANINE RACEMASE, CATABOLIC-RELATED"/>
    <property type="match status" value="1"/>
</dbReference>
<evidence type="ECO:0000256" key="5">
    <source>
        <dbReference type="PIRSR" id="PIRSR600821-50"/>
    </source>
</evidence>
<feature type="binding site" evidence="4 6">
    <location>
        <position position="158"/>
    </location>
    <ligand>
        <name>substrate</name>
    </ligand>
</feature>
<dbReference type="HAMAP" id="MF_01201">
    <property type="entry name" value="Ala_racemase"/>
    <property type="match status" value="1"/>
</dbReference>